<dbReference type="EMBL" id="BMUU01000010">
    <property type="protein sequence ID" value="GGY53143.1"/>
    <property type="molecule type" value="Genomic_DNA"/>
</dbReference>
<gene>
    <name evidence="1" type="ORF">GCM10010326_54340</name>
</gene>
<dbReference type="Proteomes" id="UP000600946">
    <property type="component" value="Unassembled WGS sequence"/>
</dbReference>
<protein>
    <submittedName>
        <fullName evidence="1">Uncharacterized protein</fullName>
    </submittedName>
</protein>
<reference evidence="2" key="1">
    <citation type="journal article" date="2019" name="Int. J. Syst. Evol. Microbiol.">
        <title>The Global Catalogue of Microorganisms (GCM) 10K type strain sequencing project: providing services to taxonomists for standard genome sequencing and annotation.</title>
        <authorList>
            <consortium name="The Broad Institute Genomics Platform"/>
            <consortium name="The Broad Institute Genome Sequencing Center for Infectious Disease"/>
            <person name="Wu L."/>
            <person name="Ma J."/>
        </authorList>
    </citation>
    <scope>NUCLEOTIDE SEQUENCE [LARGE SCALE GENOMIC DNA]</scope>
    <source>
        <strain evidence="2">JCM 4594</strain>
    </source>
</reference>
<dbReference type="GeneID" id="96293355"/>
<evidence type="ECO:0000313" key="2">
    <source>
        <dbReference type="Proteomes" id="UP000600946"/>
    </source>
</evidence>
<proteinExistence type="predicted"/>
<dbReference type="RefSeq" id="WP_161257144.1">
    <property type="nucleotide sequence ID" value="NZ_BMUU01000010.1"/>
</dbReference>
<comment type="caution">
    <text evidence="1">The sequence shown here is derived from an EMBL/GenBank/DDBJ whole genome shotgun (WGS) entry which is preliminary data.</text>
</comment>
<sequence>MYSWVVAAVAADSLKEDTMKKIIVRKTGSIRLTAPCQTHYNLFAF</sequence>
<organism evidence="1 2">
    <name type="scientific">Streptomyces xanthochromogenes</name>
    <dbReference type="NCBI Taxonomy" id="67384"/>
    <lineage>
        <taxon>Bacteria</taxon>
        <taxon>Bacillati</taxon>
        <taxon>Actinomycetota</taxon>
        <taxon>Actinomycetes</taxon>
        <taxon>Kitasatosporales</taxon>
        <taxon>Streptomycetaceae</taxon>
        <taxon>Streptomyces</taxon>
    </lineage>
</organism>
<accession>A0ABQ3AGM9</accession>
<keyword evidence="2" id="KW-1185">Reference proteome</keyword>
<evidence type="ECO:0000313" key="1">
    <source>
        <dbReference type="EMBL" id="GGY53143.1"/>
    </source>
</evidence>
<name>A0ABQ3AGM9_9ACTN</name>